<comment type="similarity">
    <text evidence="1">Belongs to the syntaxin family.</text>
</comment>
<proteinExistence type="inferred from homology"/>
<keyword evidence="3" id="KW-0813">Transport</keyword>
<organism evidence="6">
    <name type="scientific">Prasinoderma singulare</name>
    <dbReference type="NCBI Taxonomy" id="676789"/>
    <lineage>
        <taxon>Eukaryota</taxon>
        <taxon>Viridiplantae</taxon>
        <taxon>Prasinodermophyta</taxon>
        <taxon>Prasinodermophyceae</taxon>
        <taxon>Prasinodermales</taxon>
        <taxon>Prasinodermaceae</taxon>
        <taxon>Prasinoderma</taxon>
    </lineage>
</organism>
<gene>
    <name evidence="6" type="ORF">PSIN1315_LOCUS5750</name>
</gene>
<protein>
    <recommendedName>
        <fullName evidence="5">t-SNARE coiled-coil homology domain-containing protein</fullName>
    </recommendedName>
</protein>
<dbReference type="InterPro" id="IPR000727">
    <property type="entry name" value="T_SNARE_dom"/>
</dbReference>
<evidence type="ECO:0000256" key="4">
    <source>
        <dbReference type="SAM" id="MobiDB-lite"/>
    </source>
</evidence>
<sequence length="144" mass="15163">MAHASLVAASSAQGVSARKRSYVTPGVSAEAKRTAEAQEAGAAADRSSRSGASKESRHAHTTMSNEEFFQGGGYEAEKARQDEDLDELGGMVKNLKSLSVALGTELEAQSGQIEDFGDDVERTGDRIKRAAKQAGKLAGNRSTF</sequence>
<keyword evidence="3" id="KW-0653">Protein transport</keyword>
<dbReference type="GO" id="GO:0005886">
    <property type="term" value="C:plasma membrane"/>
    <property type="evidence" value="ECO:0007669"/>
    <property type="project" value="TreeGrafter"/>
</dbReference>
<dbReference type="CDD" id="cd15841">
    <property type="entry name" value="SNARE_Qc"/>
    <property type="match status" value="1"/>
</dbReference>
<comment type="similarity">
    <text evidence="2">Belongs to the SNAP-25 family.</text>
</comment>
<dbReference type="AlphaFoldDB" id="A0A7S3BK98"/>
<reference evidence="6" key="1">
    <citation type="submission" date="2021-01" db="EMBL/GenBank/DDBJ databases">
        <authorList>
            <person name="Corre E."/>
            <person name="Pelletier E."/>
            <person name="Niang G."/>
            <person name="Scheremetjew M."/>
            <person name="Finn R."/>
            <person name="Kale V."/>
            <person name="Holt S."/>
            <person name="Cochrane G."/>
            <person name="Meng A."/>
            <person name="Brown T."/>
            <person name="Cohen L."/>
        </authorList>
    </citation>
    <scope>NUCLEOTIDE SEQUENCE</scope>
    <source>
        <strain evidence="6">RCC927</strain>
    </source>
</reference>
<feature type="domain" description="T-SNARE coiled-coil homology" evidence="5">
    <location>
        <begin position="75"/>
        <end position="137"/>
    </location>
</feature>
<feature type="region of interest" description="Disordered" evidence="4">
    <location>
        <begin position="1"/>
        <end position="78"/>
    </location>
</feature>
<dbReference type="Gene3D" id="1.20.5.110">
    <property type="match status" value="1"/>
</dbReference>
<dbReference type="EMBL" id="HBHY01008907">
    <property type="protein sequence ID" value="CAE0136121.1"/>
    <property type="molecule type" value="Transcribed_RNA"/>
</dbReference>
<dbReference type="PROSITE" id="PS00914">
    <property type="entry name" value="SYNTAXIN"/>
    <property type="match status" value="1"/>
</dbReference>
<dbReference type="PANTHER" id="PTHR19305">
    <property type="entry name" value="SYNAPTOSOMAL ASSOCIATED PROTEIN"/>
    <property type="match status" value="1"/>
</dbReference>
<evidence type="ECO:0000256" key="2">
    <source>
        <dbReference type="ARBA" id="ARBA00009480"/>
    </source>
</evidence>
<evidence type="ECO:0000256" key="3">
    <source>
        <dbReference type="ARBA" id="ARBA00022927"/>
    </source>
</evidence>
<accession>A0A7S3BK98</accession>
<dbReference type="GO" id="GO:0006886">
    <property type="term" value="P:intracellular protein transport"/>
    <property type="evidence" value="ECO:0007669"/>
    <property type="project" value="InterPro"/>
</dbReference>
<dbReference type="PANTHER" id="PTHR19305:SF9">
    <property type="entry name" value="SYNAPTOSOMAL-ASSOCIATED PROTEIN 29"/>
    <property type="match status" value="1"/>
</dbReference>
<evidence type="ECO:0000259" key="5">
    <source>
        <dbReference type="PROSITE" id="PS50192"/>
    </source>
</evidence>
<dbReference type="PROSITE" id="PS50192">
    <property type="entry name" value="T_SNARE"/>
    <property type="match status" value="1"/>
</dbReference>
<name>A0A7S3BK98_9VIRI</name>
<dbReference type="SUPFAM" id="SSF58038">
    <property type="entry name" value="SNARE fusion complex"/>
    <property type="match status" value="1"/>
</dbReference>
<dbReference type="InterPro" id="IPR006012">
    <property type="entry name" value="Syntaxin/epimorphin_CS"/>
</dbReference>
<feature type="compositionally biased region" description="Basic and acidic residues" evidence="4">
    <location>
        <begin position="46"/>
        <end position="58"/>
    </location>
</feature>
<evidence type="ECO:0000313" key="6">
    <source>
        <dbReference type="EMBL" id="CAE0136121.1"/>
    </source>
</evidence>
<dbReference type="GO" id="GO:0005484">
    <property type="term" value="F:SNAP receptor activity"/>
    <property type="evidence" value="ECO:0007669"/>
    <property type="project" value="InterPro"/>
</dbReference>
<evidence type="ECO:0000256" key="1">
    <source>
        <dbReference type="ARBA" id="ARBA00009063"/>
    </source>
</evidence>
<dbReference type="SMART" id="SM00397">
    <property type="entry name" value="t_SNARE"/>
    <property type="match status" value="1"/>
</dbReference>